<evidence type="ECO:0000256" key="1">
    <source>
        <dbReference type="SAM" id="MobiDB-lite"/>
    </source>
</evidence>
<dbReference type="EnsemblPlants" id="TuG1812G0200003792.01.T01">
    <property type="protein sequence ID" value="TuG1812G0200003792.01.T01"/>
    <property type="gene ID" value="TuG1812G0200003792.01"/>
</dbReference>
<organism evidence="2 3">
    <name type="scientific">Triticum urartu</name>
    <name type="common">Red wild einkorn</name>
    <name type="synonym">Crithodium urartu</name>
    <dbReference type="NCBI Taxonomy" id="4572"/>
    <lineage>
        <taxon>Eukaryota</taxon>
        <taxon>Viridiplantae</taxon>
        <taxon>Streptophyta</taxon>
        <taxon>Embryophyta</taxon>
        <taxon>Tracheophyta</taxon>
        <taxon>Spermatophyta</taxon>
        <taxon>Magnoliopsida</taxon>
        <taxon>Liliopsida</taxon>
        <taxon>Poales</taxon>
        <taxon>Poaceae</taxon>
        <taxon>BOP clade</taxon>
        <taxon>Pooideae</taxon>
        <taxon>Triticodae</taxon>
        <taxon>Triticeae</taxon>
        <taxon>Triticinae</taxon>
        <taxon>Triticum</taxon>
    </lineage>
</organism>
<dbReference type="Proteomes" id="UP000015106">
    <property type="component" value="Chromosome 2"/>
</dbReference>
<feature type="region of interest" description="Disordered" evidence="1">
    <location>
        <begin position="96"/>
        <end position="117"/>
    </location>
</feature>
<evidence type="ECO:0000313" key="3">
    <source>
        <dbReference type="Proteomes" id="UP000015106"/>
    </source>
</evidence>
<proteinExistence type="predicted"/>
<feature type="region of interest" description="Disordered" evidence="1">
    <location>
        <begin position="1"/>
        <end position="84"/>
    </location>
</feature>
<dbReference type="Gramene" id="TuG1812G0200003792.01.T01">
    <property type="protein sequence ID" value="TuG1812G0200003792.01.T01"/>
    <property type="gene ID" value="TuG1812G0200003792.01"/>
</dbReference>
<accession>A0A8R7PH81</accession>
<reference evidence="3" key="1">
    <citation type="journal article" date="2013" name="Nature">
        <title>Draft genome of the wheat A-genome progenitor Triticum urartu.</title>
        <authorList>
            <person name="Ling H.Q."/>
            <person name="Zhao S."/>
            <person name="Liu D."/>
            <person name="Wang J."/>
            <person name="Sun H."/>
            <person name="Zhang C."/>
            <person name="Fan H."/>
            <person name="Li D."/>
            <person name="Dong L."/>
            <person name="Tao Y."/>
            <person name="Gao C."/>
            <person name="Wu H."/>
            <person name="Li Y."/>
            <person name="Cui Y."/>
            <person name="Guo X."/>
            <person name="Zheng S."/>
            <person name="Wang B."/>
            <person name="Yu K."/>
            <person name="Liang Q."/>
            <person name="Yang W."/>
            <person name="Lou X."/>
            <person name="Chen J."/>
            <person name="Feng M."/>
            <person name="Jian J."/>
            <person name="Zhang X."/>
            <person name="Luo G."/>
            <person name="Jiang Y."/>
            <person name="Liu J."/>
            <person name="Wang Z."/>
            <person name="Sha Y."/>
            <person name="Zhang B."/>
            <person name="Wu H."/>
            <person name="Tang D."/>
            <person name="Shen Q."/>
            <person name="Xue P."/>
            <person name="Zou S."/>
            <person name="Wang X."/>
            <person name="Liu X."/>
            <person name="Wang F."/>
            <person name="Yang Y."/>
            <person name="An X."/>
            <person name="Dong Z."/>
            <person name="Zhang K."/>
            <person name="Zhang X."/>
            <person name="Luo M.C."/>
            <person name="Dvorak J."/>
            <person name="Tong Y."/>
            <person name="Wang J."/>
            <person name="Yang H."/>
            <person name="Li Z."/>
            <person name="Wang D."/>
            <person name="Zhang A."/>
            <person name="Wang J."/>
        </authorList>
    </citation>
    <scope>NUCLEOTIDE SEQUENCE</scope>
    <source>
        <strain evidence="3">cv. G1812</strain>
    </source>
</reference>
<dbReference type="AlphaFoldDB" id="A0A8R7PH81"/>
<reference evidence="2" key="2">
    <citation type="submission" date="2018-03" db="EMBL/GenBank/DDBJ databases">
        <title>The Triticum urartu genome reveals the dynamic nature of wheat genome evolution.</title>
        <authorList>
            <person name="Ling H."/>
            <person name="Ma B."/>
            <person name="Shi X."/>
            <person name="Liu H."/>
            <person name="Dong L."/>
            <person name="Sun H."/>
            <person name="Cao Y."/>
            <person name="Gao Q."/>
            <person name="Zheng S."/>
            <person name="Li Y."/>
            <person name="Yu Y."/>
            <person name="Du H."/>
            <person name="Qi M."/>
            <person name="Li Y."/>
            <person name="Yu H."/>
            <person name="Cui Y."/>
            <person name="Wang N."/>
            <person name="Chen C."/>
            <person name="Wu H."/>
            <person name="Zhao Y."/>
            <person name="Zhang J."/>
            <person name="Li Y."/>
            <person name="Zhou W."/>
            <person name="Zhang B."/>
            <person name="Hu W."/>
            <person name="Eijk M."/>
            <person name="Tang J."/>
            <person name="Witsenboer H."/>
            <person name="Zhao S."/>
            <person name="Li Z."/>
            <person name="Zhang A."/>
            <person name="Wang D."/>
            <person name="Liang C."/>
        </authorList>
    </citation>
    <scope>NUCLEOTIDE SEQUENCE [LARGE SCALE GENOMIC DNA]</scope>
    <source>
        <strain evidence="2">cv. G1812</strain>
    </source>
</reference>
<sequence>EHHTSSSRTRVPSRLSPPGHSRLQDGPSPAPPTAARRNGGRAPMASPEVTFQPSFSFKLVGIRPDPDGSGCRRPIPDLPASPGSSATLMSSILVTGSSATDGWPPPRLDVTQPHRRL</sequence>
<name>A0A8R7PH81_TRIUA</name>
<keyword evidence="3" id="KW-1185">Reference proteome</keyword>
<reference evidence="2" key="3">
    <citation type="submission" date="2022-06" db="UniProtKB">
        <authorList>
            <consortium name="EnsemblPlants"/>
        </authorList>
    </citation>
    <scope>IDENTIFICATION</scope>
</reference>
<protein>
    <submittedName>
        <fullName evidence="2">Uncharacterized protein</fullName>
    </submittedName>
</protein>
<evidence type="ECO:0000313" key="2">
    <source>
        <dbReference type="EnsemblPlants" id="TuG1812G0200003792.01.T01"/>
    </source>
</evidence>
<feature type="compositionally biased region" description="Polar residues" evidence="1">
    <location>
        <begin position="1"/>
        <end position="10"/>
    </location>
</feature>